<name>P70860_BORBG</name>
<evidence type="ECO:0000256" key="3">
    <source>
        <dbReference type="ARBA" id="ARBA00022764"/>
    </source>
</evidence>
<evidence type="ECO:0000313" key="6">
    <source>
        <dbReference type="EMBL" id="AAB62741.1"/>
    </source>
</evidence>
<dbReference type="EMBL" id="U62901">
    <property type="protein sequence ID" value="AAB62741.1"/>
    <property type="molecule type" value="Genomic_DNA"/>
</dbReference>
<dbReference type="NCBIfam" id="TIGR02550">
    <property type="entry name" value="flagell_flgL"/>
    <property type="match status" value="1"/>
</dbReference>
<comment type="subcellular location">
    <subcellularLocation>
        <location evidence="2">Periplasmic flagellum</location>
    </subcellularLocation>
</comment>
<dbReference type="InterPro" id="IPR013384">
    <property type="entry name" value="Flagell_FlgL"/>
</dbReference>
<evidence type="ECO:0000259" key="5">
    <source>
        <dbReference type="Pfam" id="PF00669"/>
    </source>
</evidence>
<keyword evidence="3" id="KW-0574">Periplasm</keyword>
<dbReference type="AlphaFoldDB" id="P70860"/>
<evidence type="ECO:0000256" key="2">
    <source>
        <dbReference type="ARBA" id="ARBA00004631"/>
    </source>
</evidence>
<dbReference type="PANTHER" id="PTHR42792">
    <property type="entry name" value="FLAGELLIN"/>
    <property type="match status" value="1"/>
</dbReference>
<dbReference type="NCBIfam" id="NF005187">
    <property type="entry name" value="PRK06663.1"/>
    <property type="match status" value="1"/>
</dbReference>
<dbReference type="GO" id="GO:0071973">
    <property type="term" value="P:bacterial-type flagellum-dependent cell motility"/>
    <property type="evidence" value="ECO:0007669"/>
    <property type="project" value="InterPro"/>
</dbReference>
<dbReference type="InterPro" id="IPR001492">
    <property type="entry name" value="Flagellin"/>
</dbReference>
<accession>P70860</accession>
<keyword evidence="4" id="KW-0975">Bacterial flagellum</keyword>
<feature type="domain" description="Flagellin N-terminal" evidence="5">
    <location>
        <begin position="6"/>
        <end position="142"/>
    </location>
</feature>
<dbReference type="GO" id="GO:0055040">
    <property type="term" value="C:periplasmic flagellum"/>
    <property type="evidence" value="ECO:0007669"/>
    <property type="project" value="UniProtKB-SubCell"/>
</dbReference>
<sequence length="425" mass="47646">MINRVSHPLTYENFKTSSAEQESKITKLLENLHKGGKRIVKLRNDPTGVTHAIRLDNDIFKLNVYIKILTLLKATLDIRKDIYSLLQIFLTRAKEIAIQGASGTYESDDKKMISKEVNALLEDVVAIANAKGPDGYSIFSGTKIDSEAFKVTRENKISKTSKDGAGPQIIKVEYNGNQAEKKTEVYNDIHMSNNYPGNVIFFLQNQNIISSINTNGFAVKENTKIYIDNIEIGLTAGDTALDIVAKINESSAPVEASIDPVLNSSSIKTTTPHQIWITEEKESNVLQTLGILTKNNDTKLPPYNLSSSTEVRSRSIFDALIELRDTLYNNKEELVGSRSLAEIDESLKKITYIRCRSWSKKKNRLDRSYERISKEAADMKEDMIQYTDLDVTKAITNLNMASLAYQVSIGISAKIMQTTLLDFIK</sequence>
<dbReference type="InterPro" id="IPR001029">
    <property type="entry name" value="Flagellin_N"/>
</dbReference>
<organism evidence="6">
    <name type="scientific">Borreliella burgdorferi</name>
    <name type="common">Lyme disease spirochete</name>
    <name type="synonym">Borrelia burgdorferi</name>
    <dbReference type="NCBI Taxonomy" id="139"/>
    <lineage>
        <taxon>Bacteria</taxon>
        <taxon>Pseudomonadati</taxon>
        <taxon>Spirochaetota</taxon>
        <taxon>Spirochaetia</taxon>
        <taxon>Spirochaetales</taxon>
        <taxon>Borreliaceae</taxon>
        <taxon>Borreliella</taxon>
    </lineage>
</organism>
<dbReference type="GO" id="GO:0009424">
    <property type="term" value="C:bacterial-type flagellum hook"/>
    <property type="evidence" value="ECO:0007669"/>
    <property type="project" value="InterPro"/>
</dbReference>
<dbReference type="Pfam" id="PF07196">
    <property type="entry name" value="Flagellin_IN"/>
    <property type="match status" value="1"/>
</dbReference>
<gene>
    <name evidence="6" type="primary">flgL</name>
</gene>
<dbReference type="Gene3D" id="1.20.1330.10">
    <property type="entry name" value="f41 fragment of flagellin, N-terminal domain"/>
    <property type="match status" value="1"/>
</dbReference>
<dbReference type="InterPro" id="IPR010810">
    <property type="entry name" value="Flagellin_hook_IN_motif"/>
</dbReference>
<dbReference type="PANTHER" id="PTHR42792:SF1">
    <property type="entry name" value="FLAGELLAR HOOK-ASSOCIATED PROTEIN 3"/>
    <property type="match status" value="1"/>
</dbReference>
<comment type="function">
    <text evidence="1">Component of the core of the flagella.</text>
</comment>
<evidence type="ECO:0000256" key="4">
    <source>
        <dbReference type="ARBA" id="ARBA00023143"/>
    </source>
</evidence>
<protein>
    <submittedName>
        <fullName evidence="6">FlgL protein</fullName>
    </submittedName>
</protein>
<evidence type="ECO:0000256" key="1">
    <source>
        <dbReference type="ARBA" id="ARBA00004095"/>
    </source>
</evidence>
<dbReference type="Pfam" id="PF00669">
    <property type="entry name" value="Flagellin_N"/>
    <property type="match status" value="1"/>
</dbReference>
<reference evidence="6" key="1">
    <citation type="journal article" date="1997" name="Microbiology">
        <title>The flgK motility operon of Borrelia burgdorferi is initiated by a sigma 70-like promoter.</title>
        <authorList>
            <person name="Ge Y."/>
            <person name="Old I.G."/>
            <person name="Saint-Girons I."/>
            <person name="Charon N.W."/>
        </authorList>
    </citation>
    <scope>NUCLEOTIDE SEQUENCE</scope>
    <source>
        <strain evidence="6">212</strain>
    </source>
</reference>
<dbReference type="GO" id="GO:0005198">
    <property type="term" value="F:structural molecule activity"/>
    <property type="evidence" value="ECO:0007669"/>
    <property type="project" value="InterPro"/>
</dbReference>
<proteinExistence type="predicted"/>
<dbReference type="SUPFAM" id="SSF64518">
    <property type="entry name" value="Phase 1 flagellin"/>
    <property type="match status" value="1"/>
</dbReference>